<feature type="domain" description="DSBA-like thioredoxin" evidence="7">
    <location>
        <begin position="50"/>
        <end position="188"/>
    </location>
</feature>
<evidence type="ECO:0000256" key="3">
    <source>
        <dbReference type="ARBA" id="ARBA00022729"/>
    </source>
</evidence>
<dbReference type="CDD" id="cd03019">
    <property type="entry name" value="DsbA_DsbA"/>
    <property type="match status" value="1"/>
</dbReference>
<evidence type="ECO:0000256" key="4">
    <source>
        <dbReference type="ARBA" id="ARBA00023157"/>
    </source>
</evidence>
<evidence type="ECO:0000256" key="1">
    <source>
        <dbReference type="ARBA" id="ARBA00005791"/>
    </source>
</evidence>
<dbReference type="InterPro" id="IPR023205">
    <property type="entry name" value="DsbA/DsbL"/>
</dbReference>
<keyword evidence="3 6" id="KW-0732">Signal</keyword>
<sequence length="237" mass="26775">MKFISHVLTAIYFGVFAYGAAASPANPQNGVDYRTLEKAQPTESVDKVEVTEFFWYSCPHCYEFDHPLTEWVKKQGNKIAFKRVPVAFRDSFVPQQKLYYTLESLGKLDRLHGRVFQAIHGERNRLDTDAAVVDWAVKQGLDKKSFSDLYYSFSTQVKANRATQLQNAYRVDGVPLVAIDGRYLTSPSIVGQRMKNQPESALHGATFQVMDWLVARAGKDKGQRAMPAMQSAPTKNQ</sequence>
<organism evidence="8 9">
    <name type="scientific">Herminiimonas aquatilis</name>
    <dbReference type="NCBI Taxonomy" id="345342"/>
    <lineage>
        <taxon>Bacteria</taxon>
        <taxon>Pseudomonadati</taxon>
        <taxon>Pseudomonadota</taxon>
        <taxon>Betaproteobacteria</taxon>
        <taxon>Burkholderiales</taxon>
        <taxon>Oxalobacteraceae</taxon>
        <taxon>Herminiimonas</taxon>
    </lineage>
</organism>
<dbReference type="RefSeq" id="WP_382235088.1">
    <property type="nucleotide sequence ID" value="NZ_JBHTCC010000002.1"/>
</dbReference>
<keyword evidence="9" id="KW-1185">Reference proteome</keyword>
<comment type="similarity">
    <text evidence="1">Belongs to the thioredoxin family. DsbA subfamily.</text>
</comment>
<evidence type="ECO:0000256" key="5">
    <source>
        <dbReference type="ARBA" id="ARBA00023284"/>
    </source>
</evidence>
<feature type="chain" id="PRO_5047265457" description="Thiol:disulfide interchange protein DsbA" evidence="6">
    <location>
        <begin position="18"/>
        <end position="237"/>
    </location>
</feature>
<dbReference type="InterPro" id="IPR036249">
    <property type="entry name" value="Thioredoxin-like_sf"/>
</dbReference>
<gene>
    <name evidence="8" type="ORF">ACFQO0_11155</name>
</gene>
<accession>A0ABW2J661</accession>
<proteinExistence type="inferred from homology"/>
<dbReference type="EMBL" id="JBHTCC010000002">
    <property type="protein sequence ID" value="MFC7298990.1"/>
    <property type="molecule type" value="Genomic_DNA"/>
</dbReference>
<keyword evidence="5" id="KW-0676">Redox-active center</keyword>
<evidence type="ECO:0000256" key="2">
    <source>
        <dbReference type="ARBA" id="ARBA00013831"/>
    </source>
</evidence>
<evidence type="ECO:0000259" key="7">
    <source>
        <dbReference type="Pfam" id="PF01323"/>
    </source>
</evidence>
<feature type="signal peptide" evidence="6">
    <location>
        <begin position="1"/>
        <end position="17"/>
    </location>
</feature>
<evidence type="ECO:0000256" key="6">
    <source>
        <dbReference type="SAM" id="SignalP"/>
    </source>
</evidence>
<dbReference type="Pfam" id="PF01323">
    <property type="entry name" value="DSBA"/>
    <property type="match status" value="1"/>
</dbReference>
<comment type="caution">
    <text evidence="8">The sequence shown here is derived from an EMBL/GenBank/DDBJ whole genome shotgun (WGS) entry which is preliminary data.</text>
</comment>
<dbReference type="Proteomes" id="UP001596379">
    <property type="component" value="Unassembled WGS sequence"/>
</dbReference>
<name>A0ABW2J661_9BURK</name>
<evidence type="ECO:0000313" key="9">
    <source>
        <dbReference type="Proteomes" id="UP001596379"/>
    </source>
</evidence>
<dbReference type="Gene3D" id="3.40.30.10">
    <property type="entry name" value="Glutaredoxin"/>
    <property type="match status" value="1"/>
</dbReference>
<dbReference type="PANTHER" id="PTHR35891">
    <property type="entry name" value="THIOL:DISULFIDE INTERCHANGE PROTEIN DSBA"/>
    <property type="match status" value="1"/>
</dbReference>
<dbReference type="InterPro" id="IPR050824">
    <property type="entry name" value="Thiol_disulfide_DsbA"/>
</dbReference>
<dbReference type="SUPFAM" id="SSF52833">
    <property type="entry name" value="Thioredoxin-like"/>
    <property type="match status" value="1"/>
</dbReference>
<dbReference type="PANTHER" id="PTHR35891:SF3">
    <property type="entry name" value="THIOL:DISULFIDE INTERCHANGE PROTEIN DSBL"/>
    <property type="match status" value="1"/>
</dbReference>
<evidence type="ECO:0000313" key="8">
    <source>
        <dbReference type="EMBL" id="MFC7298990.1"/>
    </source>
</evidence>
<keyword evidence="4" id="KW-1015">Disulfide bond</keyword>
<protein>
    <recommendedName>
        <fullName evidence="2">Thiol:disulfide interchange protein DsbA</fullName>
    </recommendedName>
</protein>
<dbReference type="InterPro" id="IPR001853">
    <property type="entry name" value="DSBA-like_thioredoxin_dom"/>
</dbReference>
<reference evidence="9" key="1">
    <citation type="journal article" date="2019" name="Int. J. Syst. Evol. Microbiol.">
        <title>The Global Catalogue of Microorganisms (GCM) 10K type strain sequencing project: providing services to taxonomists for standard genome sequencing and annotation.</title>
        <authorList>
            <consortium name="The Broad Institute Genomics Platform"/>
            <consortium name="The Broad Institute Genome Sequencing Center for Infectious Disease"/>
            <person name="Wu L."/>
            <person name="Ma J."/>
        </authorList>
    </citation>
    <scope>NUCLEOTIDE SEQUENCE [LARGE SCALE GENOMIC DNA]</scope>
    <source>
        <strain evidence="9">CCUG 36956</strain>
    </source>
</reference>